<sequence length="246" mass="24919">MIDLEGKRALVTGGARGIGAAIAVALAENGADVAFTYQQSTEKAEAVAKFIADKGRRAIAIQADSANPQAIECAVAQAISTLDGLDILVNSAAIGLNGMIADIDVDDYQALMDINVRGPVLFAKAVIPHLPAGGRIITIGSGLAERVPFAGVTAYAMSKSALLAFTRGLSRELGPTGITVNLVQPGSVDTDANPAFGPAGDFQRSLSSLGRFGEPREVASAVVYLASPAASLITGAILTVDGGATA</sequence>
<name>A0AAQ2D951_9PSED</name>
<dbReference type="SUPFAM" id="SSF51735">
    <property type="entry name" value="NAD(P)-binding Rossmann-fold domains"/>
    <property type="match status" value="1"/>
</dbReference>
<comment type="similarity">
    <text evidence="1">Belongs to the short-chain dehydrogenases/reductases (SDR) family.</text>
</comment>
<evidence type="ECO:0000256" key="2">
    <source>
        <dbReference type="ARBA" id="ARBA00023002"/>
    </source>
</evidence>
<dbReference type="Gene3D" id="3.40.50.720">
    <property type="entry name" value="NAD(P)-binding Rossmann-like Domain"/>
    <property type="match status" value="1"/>
</dbReference>
<organism evidence="3 4">
    <name type="scientific">Pseudomonas atacamensis</name>
    <dbReference type="NCBI Taxonomy" id="2565368"/>
    <lineage>
        <taxon>Bacteria</taxon>
        <taxon>Pseudomonadati</taxon>
        <taxon>Pseudomonadota</taxon>
        <taxon>Gammaproteobacteria</taxon>
        <taxon>Pseudomonadales</taxon>
        <taxon>Pseudomonadaceae</taxon>
        <taxon>Pseudomonas</taxon>
    </lineage>
</organism>
<proteinExistence type="inferred from homology"/>
<dbReference type="PRINTS" id="PR00081">
    <property type="entry name" value="GDHRDH"/>
</dbReference>
<keyword evidence="2" id="KW-0560">Oxidoreductase</keyword>
<evidence type="ECO:0000256" key="1">
    <source>
        <dbReference type="ARBA" id="ARBA00006484"/>
    </source>
</evidence>
<dbReference type="CDD" id="cd05233">
    <property type="entry name" value="SDR_c"/>
    <property type="match status" value="1"/>
</dbReference>
<dbReference type="PRINTS" id="PR00080">
    <property type="entry name" value="SDRFAMILY"/>
</dbReference>
<protein>
    <submittedName>
        <fullName evidence="3">SDR family oxidoreductase</fullName>
    </submittedName>
</protein>
<comment type="caution">
    <text evidence="3">The sequence shown here is derived from an EMBL/GenBank/DDBJ whole genome shotgun (WGS) entry which is preliminary data.</text>
</comment>
<evidence type="ECO:0000313" key="3">
    <source>
        <dbReference type="EMBL" id="THF29105.1"/>
    </source>
</evidence>
<dbReference type="Pfam" id="PF13561">
    <property type="entry name" value="adh_short_C2"/>
    <property type="match status" value="1"/>
</dbReference>
<dbReference type="EMBL" id="SSBS01000005">
    <property type="protein sequence ID" value="THF29105.1"/>
    <property type="molecule type" value="Genomic_DNA"/>
</dbReference>
<dbReference type="GO" id="GO:0016491">
    <property type="term" value="F:oxidoreductase activity"/>
    <property type="evidence" value="ECO:0007669"/>
    <property type="project" value="UniProtKB-KW"/>
</dbReference>
<dbReference type="RefSeq" id="WP_136493325.1">
    <property type="nucleotide sequence ID" value="NZ_SSBS01000005.1"/>
</dbReference>
<dbReference type="PANTHER" id="PTHR43639">
    <property type="entry name" value="OXIDOREDUCTASE, SHORT-CHAIN DEHYDROGENASE/REDUCTASE FAMILY (AFU_ORTHOLOGUE AFUA_5G02870)"/>
    <property type="match status" value="1"/>
</dbReference>
<gene>
    <name evidence="3" type="ORF">E5170_18025</name>
</gene>
<dbReference type="InterPro" id="IPR036291">
    <property type="entry name" value="NAD(P)-bd_dom_sf"/>
</dbReference>
<evidence type="ECO:0000313" key="4">
    <source>
        <dbReference type="Proteomes" id="UP000310574"/>
    </source>
</evidence>
<dbReference type="AlphaFoldDB" id="A0AAQ2D951"/>
<accession>A0AAQ2D951</accession>
<dbReference type="PANTHER" id="PTHR43639:SF1">
    <property type="entry name" value="SHORT-CHAIN DEHYDROGENASE_REDUCTASE FAMILY PROTEIN"/>
    <property type="match status" value="1"/>
</dbReference>
<dbReference type="FunFam" id="3.40.50.720:FF:000084">
    <property type="entry name" value="Short-chain dehydrogenase reductase"/>
    <property type="match status" value="1"/>
</dbReference>
<reference evidence="3 4" key="1">
    <citation type="submission" date="2019-04" db="EMBL/GenBank/DDBJ databases">
        <title>Draft genome sequence of Pseudomonas sp. M7D1 isolated from rhizosphere of plant the flowery desert.</title>
        <authorList>
            <person name="Poblete-Morales M."/>
            <person name="Plaza N."/>
            <person name="Corsini G."/>
            <person name="Silva E."/>
        </authorList>
    </citation>
    <scope>NUCLEOTIDE SEQUENCE [LARGE SCALE GENOMIC DNA]</scope>
    <source>
        <strain evidence="3 4">M7D1</strain>
    </source>
</reference>
<dbReference type="InterPro" id="IPR002347">
    <property type="entry name" value="SDR_fam"/>
</dbReference>
<dbReference type="Proteomes" id="UP000310574">
    <property type="component" value="Unassembled WGS sequence"/>
</dbReference>